<protein>
    <submittedName>
        <fullName evidence="1">Uncharacterized protein</fullName>
    </submittedName>
</protein>
<dbReference type="Proteomes" id="UP001165960">
    <property type="component" value="Unassembled WGS sequence"/>
</dbReference>
<organism evidence="1 2">
    <name type="scientific">Entomophthora muscae</name>
    <dbReference type="NCBI Taxonomy" id="34485"/>
    <lineage>
        <taxon>Eukaryota</taxon>
        <taxon>Fungi</taxon>
        <taxon>Fungi incertae sedis</taxon>
        <taxon>Zoopagomycota</taxon>
        <taxon>Entomophthoromycotina</taxon>
        <taxon>Entomophthoromycetes</taxon>
        <taxon>Entomophthorales</taxon>
        <taxon>Entomophthoraceae</taxon>
        <taxon>Entomophthora</taxon>
    </lineage>
</organism>
<reference evidence="1" key="1">
    <citation type="submission" date="2022-04" db="EMBL/GenBank/DDBJ databases">
        <title>Genome of the entomopathogenic fungus Entomophthora muscae.</title>
        <authorList>
            <person name="Elya C."/>
            <person name="Lovett B.R."/>
            <person name="Lee E."/>
            <person name="Macias A.M."/>
            <person name="Hajek A.E."/>
            <person name="De Bivort B.L."/>
            <person name="Kasson M.T."/>
            <person name="De Fine Licht H.H."/>
            <person name="Stajich J.E."/>
        </authorList>
    </citation>
    <scope>NUCLEOTIDE SEQUENCE</scope>
    <source>
        <strain evidence="1">Berkeley</strain>
    </source>
</reference>
<proteinExistence type="predicted"/>
<comment type="caution">
    <text evidence="1">The sequence shown here is derived from an EMBL/GenBank/DDBJ whole genome shotgun (WGS) entry which is preliminary data.</text>
</comment>
<dbReference type="EMBL" id="QTSX02002982">
    <property type="protein sequence ID" value="KAJ9072638.1"/>
    <property type="molecule type" value="Genomic_DNA"/>
</dbReference>
<gene>
    <name evidence="1" type="ORF">DSO57_1025364</name>
</gene>
<evidence type="ECO:0000313" key="2">
    <source>
        <dbReference type="Proteomes" id="UP001165960"/>
    </source>
</evidence>
<keyword evidence="2" id="KW-1185">Reference proteome</keyword>
<name>A0ACC2TD89_9FUNG</name>
<evidence type="ECO:0000313" key="1">
    <source>
        <dbReference type="EMBL" id="KAJ9072638.1"/>
    </source>
</evidence>
<sequence>MTPRDIRPFPTSSKRRRLLHPRPWDEHLSCTLARLSRGSKTPALIRLALLGVVDAAKGLQQKGRPGARAKSESYTSRPSSKHNKEKASFSHNKKSKQTAPSKSNYYKGDKEEALNFKPKPSRPREKSKLDLHCR</sequence>
<accession>A0ACC2TD89</accession>